<accession>A0A9P6DZJ5</accession>
<evidence type="ECO:0000256" key="7">
    <source>
        <dbReference type="SAM" id="MobiDB-lite"/>
    </source>
</evidence>
<dbReference type="InterPro" id="IPR036322">
    <property type="entry name" value="WD40_repeat_dom_sf"/>
</dbReference>
<dbReference type="InterPro" id="IPR050505">
    <property type="entry name" value="WDR55/POC1"/>
</dbReference>
<protein>
    <recommendedName>
        <fullName evidence="4">WD repeat-containing protein JIP5</fullName>
    </recommendedName>
    <alternativeName>
        <fullName evidence="5">WD repeat-containing protein jip5</fullName>
    </alternativeName>
</protein>
<keyword evidence="2 6" id="KW-0853">WD repeat</keyword>
<comment type="caution">
    <text evidence="8">The sequence shown here is derived from an EMBL/GenBank/DDBJ whole genome shotgun (WGS) entry which is preliminary data.</text>
</comment>
<evidence type="ECO:0000256" key="2">
    <source>
        <dbReference type="ARBA" id="ARBA00022574"/>
    </source>
</evidence>
<dbReference type="InterPro" id="IPR015943">
    <property type="entry name" value="WD40/YVTN_repeat-like_dom_sf"/>
</dbReference>
<dbReference type="Pfam" id="PF24796">
    <property type="entry name" value="WDR55"/>
    <property type="match status" value="1"/>
</dbReference>
<organism evidence="8 9">
    <name type="scientific">Hydnum rufescens UP504</name>
    <dbReference type="NCBI Taxonomy" id="1448309"/>
    <lineage>
        <taxon>Eukaryota</taxon>
        <taxon>Fungi</taxon>
        <taxon>Dikarya</taxon>
        <taxon>Basidiomycota</taxon>
        <taxon>Agaricomycotina</taxon>
        <taxon>Agaricomycetes</taxon>
        <taxon>Cantharellales</taxon>
        <taxon>Hydnaceae</taxon>
        <taxon>Hydnum</taxon>
    </lineage>
</organism>
<dbReference type="PANTHER" id="PTHR44019">
    <property type="entry name" value="WD REPEAT-CONTAINING PROTEIN 55"/>
    <property type="match status" value="1"/>
</dbReference>
<dbReference type="PROSITE" id="PS50082">
    <property type="entry name" value="WD_REPEATS_2"/>
    <property type="match status" value="1"/>
</dbReference>
<evidence type="ECO:0000256" key="5">
    <source>
        <dbReference type="ARBA" id="ARBA00039514"/>
    </source>
</evidence>
<reference evidence="8" key="1">
    <citation type="journal article" date="2020" name="Nat. Commun.">
        <title>Large-scale genome sequencing of mycorrhizal fungi provides insights into the early evolution of symbiotic traits.</title>
        <authorList>
            <person name="Miyauchi S."/>
            <person name="Kiss E."/>
            <person name="Kuo A."/>
            <person name="Drula E."/>
            <person name="Kohler A."/>
            <person name="Sanchez-Garcia M."/>
            <person name="Morin E."/>
            <person name="Andreopoulos B."/>
            <person name="Barry K.W."/>
            <person name="Bonito G."/>
            <person name="Buee M."/>
            <person name="Carver A."/>
            <person name="Chen C."/>
            <person name="Cichocki N."/>
            <person name="Clum A."/>
            <person name="Culley D."/>
            <person name="Crous P.W."/>
            <person name="Fauchery L."/>
            <person name="Girlanda M."/>
            <person name="Hayes R.D."/>
            <person name="Keri Z."/>
            <person name="LaButti K."/>
            <person name="Lipzen A."/>
            <person name="Lombard V."/>
            <person name="Magnuson J."/>
            <person name="Maillard F."/>
            <person name="Murat C."/>
            <person name="Nolan M."/>
            <person name="Ohm R.A."/>
            <person name="Pangilinan J."/>
            <person name="Pereira M.F."/>
            <person name="Perotto S."/>
            <person name="Peter M."/>
            <person name="Pfister S."/>
            <person name="Riley R."/>
            <person name="Sitrit Y."/>
            <person name="Stielow J.B."/>
            <person name="Szollosi G."/>
            <person name="Zifcakova L."/>
            <person name="Stursova M."/>
            <person name="Spatafora J.W."/>
            <person name="Tedersoo L."/>
            <person name="Vaario L.M."/>
            <person name="Yamada A."/>
            <person name="Yan M."/>
            <person name="Wang P."/>
            <person name="Xu J."/>
            <person name="Bruns T."/>
            <person name="Baldrian P."/>
            <person name="Vilgalys R."/>
            <person name="Dunand C."/>
            <person name="Henrissat B."/>
            <person name="Grigoriev I.V."/>
            <person name="Hibbett D."/>
            <person name="Nagy L.G."/>
            <person name="Martin F.M."/>
        </authorList>
    </citation>
    <scope>NUCLEOTIDE SEQUENCE</scope>
    <source>
        <strain evidence="8">UP504</strain>
    </source>
</reference>
<keyword evidence="3" id="KW-0677">Repeat</keyword>
<feature type="compositionally biased region" description="Acidic residues" evidence="7">
    <location>
        <begin position="343"/>
        <end position="353"/>
    </location>
</feature>
<dbReference type="EMBL" id="MU128944">
    <property type="protein sequence ID" value="KAF9516040.1"/>
    <property type="molecule type" value="Genomic_DNA"/>
</dbReference>
<dbReference type="OrthoDB" id="2288928at2759"/>
<dbReference type="InterPro" id="IPR001680">
    <property type="entry name" value="WD40_rpt"/>
</dbReference>
<dbReference type="SUPFAM" id="SSF50978">
    <property type="entry name" value="WD40 repeat-like"/>
    <property type="match status" value="1"/>
</dbReference>
<feature type="region of interest" description="Disordered" evidence="7">
    <location>
        <begin position="313"/>
        <end position="367"/>
    </location>
</feature>
<dbReference type="SMART" id="SM00320">
    <property type="entry name" value="WD40"/>
    <property type="match status" value="4"/>
</dbReference>
<feature type="repeat" description="WD" evidence="6">
    <location>
        <begin position="96"/>
        <end position="136"/>
    </location>
</feature>
<evidence type="ECO:0000313" key="8">
    <source>
        <dbReference type="EMBL" id="KAF9516040.1"/>
    </source>
</evidence>
<feature type="compositionally biased region" description="Acidic residues" evidence="7">
    <location>
        <begin position="313"/>
        <end position="325"/>
    </location>
</feature>
<evidence type="ECO:0000256" key="3">
    <source>
        <dbReference type="ARBA" id="ARBA00022737"/>
    </source>
</evidence>
<dbReference type="Gene3D" id="2.130.10.10">
    <property type="entry name" value="YVTN repeat-like/Quinoprotein amine dehydrogenase"/>
    <property type="match status" value="2"/>
</dbReference>
<dbReference type="Proteomes" id="UP000886523">
    <property type="component" value="Unassembled WGS sequence"/>
</dbReference>
<name>A0A9P6DZJ5_9AGAM</name>
<evidence type="ECO:0000256" key="6">
    <source>
        <dbReference type="PROSITE-ProRule" id="PRU00221"/>
    </source>
</evidence>
<proteinExistence type="inferred from homology"/>
<keyword evidence="9" id="KW-1185">Reference proteome</keyword>
<evidence type="ECO:0000256" key="1">
    <source>
        <dbReference type="ARBA" id="ARBA00007625"/>
    </source>
</evidence>
<sequence length="367" mass="40063">MPDIPLKNQPFDLTFHPSQPIVYVGLLTGEVKAYSYSADLPETDFTHSELFSTRPTKRSCRGLATSVSGDRLYTVTKDKTMHTIDTASGTVVETTEGAHEEAINRILLAMPNMLATGDDDGVIKLWDPRKKGEIRKYTQHFDFISDFLWLEDKKHLVATSGDGTLSVMDVRTNKTEPFAHSEDQEDELLSITSIKGQKHENVVGTQRGILSIFNRSAGWGDCVDRVPGHPHSVDALYTLPASLAPGTDIIATGSSDGLVRLVQLFPTKVLGVVADHGAFPVERLKMDMPSSSPSRWLGSVSHENALKMTDLGDALEESDEEDDARDSDGRAPDRDDGAGGDGDNGDDDDDNDRDGERHEEGIVAEPS</sequence>
<gene>
    <name evidence="8" type="ORF">BS47DRAFT_1315693</name>
</gene>
<feature type="compositionally biased region" description="Basic and acidic residues" evidence="7">
    <location>
        <begin position="326"/>
        <end position="337"/>
    </location>
</feature>
<evidence type="ECO:0000256" key="4">
    <source>
        <dbReference type="ARBA" id="ARBA00039238"/>
    </source>
</evidence>
<dbReference type="PANTHER" id="PTHR44019:SF20">
    <property type="entry name" value="WD REPEAT-CONTAINING PROTEIN 55"/>
    <property type="match status" value="1"/>
</dbReference>
<comment type="similarity">
    <text evidence="1">Belongs to the WD repeat WDR55 family.</text>
</comment>
<evidence type="ECO:0000313" key="9">
    <source>
        <dbReference type="Proteomes" id="UP000886523"/>
    </source>
</evidence>
<dbReference type="AlphaFoldDB" id="A0A9P6DZJ5"/>